<dbReference type="GeneID" id="34514904"/>
<organism evidence="1 2">
    <name type="scientific">Rickettsia argasii T170-B</name>
    <dbReference type="NCBI Taxonomy" id="1268837"/>
    <lineage>
        <taxon>Bacteria</taxon>
        <taxon>Pseudomonadati</taxon>
        <taxon>Pseudomonadota</taxon>
        <taxon>Alphaproteobacteria</taxon>
        <taxon>Rickettsiales</taxon>
        <taxon>Rickettsiaceae</taxon>
        <taxon>Rickettsieae</taxon>
        <taxon>Rickettsia</taxon>
        <taxon>spotted fever group</taxon>
    </lineage>
</organism>
<keyword evidence="2" id="KW-1185">Reference proteome</keyword>
<evidence type="ECO:0000313" key="2">
    <source>
        <dbReference type="Proteomes" id="UP000033736"/>
    </source>
</evidence>
<protein>
    <submittedName>
        <fullName evidence="1">Uncharacterized protein</fullName>
    </submittedName>
</protein>
<reference evidence="1 2" key="1">
    <citation type="submission" date="2015-01" db="EMBL/GenBank/DDBJ databases">
        <title>Genome Sequencing of Rickettsiales /home/snadendla/prok_pipe/test/illegal_ec_num.txt.</title>
        <authorList>
            <person name="Daugherty S.C."/>
            <person name="Su Q."/>
            <person name="Abolude K."/>
            <person name="Beier-Sexton M."/>
            <person name="Carlyon J.A."/>
            <person name="Carter R."/>
            <person name="Day N.P."/>
            <person name="Dumler S.J."/>
            <person name="Dyachenko V."/>
            <person name="Godinez A."/>
            <person name="Kurtti T.J."/>
            <person name="Lichay M."/>
            <person name="Mullins K.E."/>
            <person name="Ott S."/>
            <person name="Pappas-Brown V."/>
            <person name="Paris D.H."/>
            <person name="Patel P."/>
            <person name="Richards A.L."/>
            <person name="Sadzewicz L."/>
            <person name="Sears K."/>
            <person name="Seidman D."/>
            <person name="Sengamalay N."/>
            <person name="Stenos J."/>
            <person name="Tallon L.J."/>
            <person name="Vincent G."/>
            <person name="Fraser C.M."/>
            <person name="Munderloh U."/>
            <person name="Dunning-Hotopp J.C."/>
        </authorList>
    </citation>
    <scope>NUCLEOTIDE SEQUENCE [LARGE SCALE GENOMIC DNA]</scope>
    <source>
        <strain evidence="1 2">T170-B</strain>
    </source>
</reference>
<dbReference type="AlphaFoldDB" id="A0A0F3RH71"/>
<dbReference type="RefSeq" id="WP_024704484.1">
    <property type="nucleotide sequence ID" value="NZ_LAOQ01000001.1"/>
</dbReference>
<sequence>MINELESKFILNGIKKYNFTFTVSVSKAPGIEGKIIFEDRNYETFTTDNSASKIVSLEEFVTKLLAETDDPLAE</sequence>
<comment type="caution">
    <text evidence="1">The sequence shown here is derived from an EMBL/GenBank/DDBJ whole genome shotgun (WGS) entry which is preliminary data.</text>
</comment>
<dbReference type="PATRIC" id="fig|1268837.3.peg.312"/>
<proteinExistence type="predicted"/>
<dbReference type="Proteomes" id="UP000033736">
    <property type="component" value="Unassembled WGS sequence"/>
</dbReference>
<evidence type="ECO:0000313" key="1">
    <source>
        <dbReference type="EMBL" id="KJW05487.1"/>
    </source>
</evidence>
<name>A0A0F3RH71_9RICK</name>
<dbReference type="EMBL" id="LAOQ01000001">
    <property type="protein sequence ID" value="KJW05487.1"/>
    <property type="molecule type" value="Genomic_DNA"/>
</dbReference>
<gene>
    <name evidence="1" type="ORF">RAT170B_0307</name>
</gene>
<accession>A0A0F3RH71</accession>